<dbReference type="EMBL" id="KV429067">
    <property type="protein sequence ID" value="KZT68429.1"/>
    <property type="molecule type" value="Genomic_DNA"/>
</dbReference>
<dbReference type="Proteomes" id="UP000076727">
    <property type="component" value="Unassembled WGS sequence"/>
</dbReference>
<gene>
    <name evidence="1" type="ORF">DAEQUDRAFT_334957</name>
</gene>
<accession>A0A165PNG0</accession>
<keyword evidence="2" id="KW-1185">Reference proteome</keyword>
<reference evidence="1 2" key="1">
    <citation type="journal article" date="2016" name="Mol. Biol. Evol.">
        <title>Comparative Genomics of Early-Diverging Mushroom-Forming Fungi Provides Insights into the Origins of Lignocellulose Decay Capabilities.</title>
        <authorList>
            <person name="Nagy L.G."/>
            <person name="Riley R."/>
            <person name="Tritt A."/>
            <person name="Adam C."/>
            <person name="Daum C."/>
            <person name="Floudas D."/>
            <person name="Sun H."/>
            <person name="Yadav J.S."/>
            <person name="Pangilinan J."/>
            <person name="Larsson K.H."/>
            <person name="Matsuura K."/>
            <person name="Barry K."/>
            <person name="Labutti K."/>
            <person name="Kuo R."/>
            <person name="Ohm R.A."/>
            <person name="Bhattacharya S.S."/>
            <person name="Shirouzu T."/>
            <person name="Yoshinaga Y."/>
            <person name="Martin F.M."/>
            <person name="Grigoriev I.V."/>
            <person name="Hibbett D.S."/>
        </authorList>
    </citation>
    <scope>NUCLEOTIDE SEQUENCE [LARGE SCALE GENOMIC DNA]</scope>
    <source>
        <strain evidence="1 2">L-15889</strain>
    </source>
</reference>
<protein>
    <submittedName>
        <fullName evidence="1">Uncharacterized protein</fullName>
    </submittedName>
</protein>
<dbReference type="AlphaFoldDB" id="A0A165PNG0"/>
<organism evidence="1 2">
    <name type="scientific">Daedalea quercina L-15889</name>
    <dbReference type="NCBI Taxonomy" id="1314783"/>
    <lineage>
        <taxon>Eukaryota</taxon>
        <taxon>Fungi</taxon>
        <taxon>Dikarya</taxon>
        <taxon>Basidiomycota</taxon>
        <taxon>Agaricomycotina</taxon>
        <taxon>Agaricomycetes</taxon>
        <taxon>Polyporales</taxon>
        <taxon>Fomitopsis</taxon>
    </lineage>
</organism>
<evidence type="ECO:0000313" key="1">
    <source>
        <dbReference type="EMBL" id="KZT68429.1"/>
    </source>
</evidence>
<proteinExistence type="predicted"/>
<name>A0A165PNG0_9APHY</name>
<evidence type="ECO:0000313" key="2">
    <source>
        <dbReference type="Proteomes" id="UP000076727"/>
    </source>
</evidence>
<sequence>MYPIFPRSEEARPDKTYATCTLSGPSESNLLRLISQLTNVLPSLASFAGLMSTGRTRLLARPLRVTPVPLMATATGSDHSILNLRASPSNVRRFTPRHRLLSRSYPAPAARPAQRGGASLPLSQIRRLSPTHFTLLPCLISDAPASALPRSIWRPARGPSAAAVENGPYWFAPAIFGRRSPALVRSVRLSSSTIPRSHIRILRSMSRQRLTYERGHDVPADPPHDHPDEAVSRARRSYVGRITAVKLVGGHSANQEA</sequence>